<proteinExistence type="predicted"/>
<keyword evidence="2" id="KW-1185">Reference proteome</keyword>
<comment type="caution">
    <text evidence="1">The sequence shown here is derived from an EMBL/GenBank/DDBJ whole genome shotgun (WGS) entry which is preliminary data.</text>
</comment>
<dbReference type="EMBL" id="JADBEM010000001">
    <property type="protein sequence ID" value="MBE1610199.1"/>
    <property type="molecule type" value="Genomic_DNA"/>
</dbReference>
<dbReference type="Proteomes" id="UP000638648">
    <property type="component" value="Unassembled WGS sequence"/>
</dbReference>
<protein>
    <submittedName>
        <fullName evidence="1">Uncharacterized protein</fullName>
    </submittedName>
</protein>
<accession>A0A927N1A1</accession>
<dbReference type="AlphaFoldDB" id="A0A927N1A1"/>
<evidence type="ECO:0000313" key="1">
    <source>
        <dbReference type="EMBL" id="MBE1610199.1"/>
    </source>
</evidence>
<sequence length="30" mass="3304">MGDERLYYVETKAGYQLVDLAAIEASDQPG</sequence>
<name>A0A927N1A1_9ACTN</name>
<reference evidence="1" key="1">
    <citation type="submission" date="2020-10" db="EMBL/GenBank/DDBJ databases">
        <title>Sequencing the genomes of 1000 actinobacteria strains.</title>
        <authorList>
            <person name="Klenk H.-P."/>
        </authorList>
    </citation>
    <scope>NUCLEOTIDE SEQUENCE</scope>
    <source>
        <strain evidence="1">DSM 45354</strain>
    </source>
</reference>
<gene>
    <name evidence="1" type="ORF">HEB94_007047</name>
</gene>
<organism evidence="1 2">
    <name type="scientific">Actinopolymorpha pittospori</name>
    <dbReference type="NCBI Taxonomy" id="648752"/>
    <lineage>
        <taxon>Bacteria</taxon>
        <taxon>Bacillati</taxon>
        <taxon>Actinomycetota</taxon>
        <taxon>Actinomycetes</taxon>
        <taxon>Propionibacteriales</taxon>
        <taxon>Actinopolymorphaceae</taxon>
        <taxon>Actinopolymorpha</taxon>
    </lineage>
</organism>
<evidence type="ECO:0000313" key="2">
    <source>
        <dbReference type="Proteomes" id="UP000638648"/>
    </source>
</evidence>